<gene>
    <name evidence="1" type="ORF">BO85DRAFT_61785</name>
</gene>
<dbReference type="AlphaFoldDB" id="A0A8G1R0W2"/>
<keyword evidence="2" id="KW-1185">Reference proteome</keyword>
<dbReference type="Proteomes" id="UP000249526">
    <property type="component" value="Unassembled WGS sequence"/>
</dbReference>
<proteinExistence type="predicted"/>
<evidence type="ECO:0000313" key="2">
    <source>
        <dbReference type="Proteomes" id="UP000249526"/>
    </source>
</evidence>
<dbReference type="GeneID" id="37168939"/>
<sequence>MCQLRRAKPVNEMQMRLPRGRLFRVILRRSIISSMDWIKVSCNHNPSRALTARKSNHHPKTRSQIHGHSSLAKADVVLGYVCLFYQTRTSQVTEASIPRYCPWLQALGGSLDLGVIACDEFASEYNTPRCMERRGRYGAMRAYRPPFQERSMVLL</sequence>
<dbReference type="RefSeq" id="XP_025514141.1">
    <property type="nucleotide sequence ID" value="XM_025665537.1"/>
</dbReference>
<reference evidence="1 2" key="1">
    <citation type="submission" date="2018-02" db="EMBL/GenBank/DDBJ databases">
        <title>The genomes of Aspergillus section Nigri reveals drivers in fungal speciation.</title>
        <authorList>
            <consortium name="DOE Joint Genome Institute"/>
            <person name="Vesth T.C."/>
            <person name="Nybo J."/>
            <person name="Theobald S."/>
            <person name="Brandl J."/>
            <person name="Frisvad J.C."/>
            <person name="Nielsen K.F."/>
            <person name="Lyhne E.K."/>
            <person name="Kogle M.E."/>
            <person name="Kuo A."/>
            <person name="Riley R."/>
            <person name="Clum A."/>
            <person name="Nolan M."/>
            <person name="Lipzen A."/>
            <person name="Salamov A."/>
            <person name="Henrissat B."/>
            <person name="Wiebenga A."/>
            <person name="De vries R.P."/>
            <person name="Grigoriev I.V."/>
            <person name="Mortensen U.H."/>
            <person name="Andersen M.R."/>
            <person name="Baker S.E."/>
        </authorList>
    </citation>
    <scope>NUCLEOTIDE SEQUENCE [LARGE SCALE GENOMIC DNA]</scope>
    <source>
        <strain evidence="1 2">CBS 112811</strain>
    </source>
</reference>
<organism evidence="1 2">
    <name type="scientific">Aspergillus piperis CBS 112811</name>
    <dbReference type="NCBI Taxonomy" id="1448313"/>
    <lineage>
        <taxon>Eukaryota</taxon>
        <taxon>Fungi</taxon>
        <taxon>Dikarya</taxon>
        <taxon>Ascomycota</taxon>
        <taxon>Pezizomycotina</taxon>
        <taxon>Eurotiomycetes</taxon>
        <taxon>Eurotiomycetidae</taxon>
        <taxon>Eurotiales</taxon>
        <taxon>Aspergillaceae</taxon>
        <taxon>Aspergillus</taxon>
        <taxon>Aspergillus subgen. Circumdati</taxon>
    </lineage>
</organism>
<evidence type="ECO:0000313" key="1">
    <source>
        <dbReference type="EMBL" id="RAH56219.1"/>
    </source>
</evidence>
<dbReference type="EMBL" id="KZ825066">
    <property type="protein sequence ID" value="RAH56219.1"/>
    <property type="molecule type" value="Genomic_DNA"/>
</dbReference>
<name>A0A8G1R0W2_9EURO</name>
<accession>A0A8G1R0W2</accession>
<protein>
    <submittedName>
        <fullName evidence="1">Uncharacterized protein</fullName>
    </submittedName>
</protein>